<dbReference type="SUPFAM" id="SSF50249">
    <property type="entry name" value="Nucleic acid-binding proteins"/>
    <property type="match status" value="2"/>
</dbReference>
<organism evidence="5 6">
    <name type="scientific">Thermincola ferriacetica</name>
    <dbReference type="NCBI Taxonomy" id="281456"/>
    <lineage>
        <taxon>Bacteria</taxon>
        <taxon>Bacillati</taxon>
        <taxon>Bacillota</taxon>
        <taxon>Clostridia</taxon>
        <taxon>Eubacteriales</taxon>
        <taxon>Thermincolaceae</taxon>
        <taxon>Thermincola</taxon>
    </lineage>
</organism>
<keyword evidence="6" id="KW-1185">Reference proteome</keyword>
<evidence type="ECO:0000259" key="4">
    <source>
        <dbReference type="PROSITE" id="PS50126"/>
    </source>
</evidence>
<dbReference type="GO" id="GO:0003729">
    <property type="term" value="F:mRNA binding"/>
    <property type="evidence" value="ECO:0007669"/>
    <property type="project" value="TreeGrafter"/>
</dbReference>
<dbReference type="PANTHER" id="PTHR10724:SF7">
    <property type="entry name" value="SMALL RIBOSOMAL SUBUNIT PROTEIN BS1C"/>
    <property type="match status" value="1"/>
</dbReference>
<dbReference type="InterPro" id="IPR012340">
    <property type="entry name" value="NA-bd_OB-fold"/>
</dbReference>
<sequence length="274" mass="31200">MSVGNIEFIEGYKPEQAEAVSNPWEEIYRRLMNRQYIHGVARGVHTGEQGKTLLVDLGLGEDITGEVPADKAGLRGKQKLEHLLGRELLFKIERVDRAAGVVYLNRREALEEIYEKTWSELEEGQERTAVIRKIDPVRRLIYVDIGGVLAFLFMSEYGWGWMDSSGLKIGETFRVKVTKIDTKKKRVFVSRKALIPDPWLGVDRYKKGSVWAGTVRGVVETGVIVNLEPGIDVKTLHPVFRVRPGDQVQVKITMSNYEARRLKGRIIRIIKQAE</sequence>
<proteinExistence type="inferred from homology"/>
<dbReference type="PANTHER" id="PTHR10724">
    <property type="entry name" value="30S RIBOSOMAL PROTEIN S1"/>
    <property type="match status" value="1"/>
</dbReference>
<gene>
    <name evidence="5" type="ORF">Tfer_0906</name>
</gene>
<reference evidence="6" key="1">
    <citation type="submission" date="2015-07" db="EMBL/GenBank/DDBJ databases">
        <title>Complete Genome of Thermincola ferriacetica strain Z-0001T.</title>
        <authorList>
            <person name="Lusk B."/>
            <person name="Badalamenti J.P."/>
            <person name="Parameswaran P."/>
            <person name="Bond D.R."/>
            <person name="Torres C.I."/>
        </authorList>
    </citation>
    <scope>NUCLEOTIDE SEQUENCE [LARGE SCALE GENOMIC DNA]</scope>
    <source>
        <strain evidence="6">Z-0001</strain>
    </source>
</reference>
<dbReference type="InterPro" id="IPR003029">
    <property type="entry name" value="S1_domain"/>
</dbReference>
<dbReference type="Pfam" id="PF00575">
    <property type="entry name" value="S1"/>
    <property type="match status" value="1"/>
</dbReference>
<keyword evidence="2" id="KW-0689">Ribosomal protein</keyword>
<protein>
    <submittedName>
        <fullName evidence="5">Hydroxymethylbutenyl pyrophosphate reductase</fullName>
    </submittedName>
</protein>
<evidence type="ECO:0000256" key="2">
    <source>
        <dbReference type="ARBA" id="ARBA00022980"/>
    </source>
</evidence>
<dbReference type="InterPro" id="IPR050437">
    <property type="entry name" value="Ribos_protein_bS1-like"/>
</dbReference>
<dbReference type="Gene3D" id="2.40.50.140">
    <property type="entry name" value="Nucleic acid-binding proteins"/>
    <property type="match status" value="1"/>
</dbReference>
<accession>A0A0L6W4E4</accession>
<evidence type="ECO:0000313" key="6">
    <source>
        <dbReference type="Proteomes" id="UP000037175"/>
    </source>
</evidence>
<dbReference type="EMBL" id="LGTE01000004">
    <property type="protein sequence ID" value="KNZ70346.1"/>
    <property type="molecule type" value="Genomic_DNA"/>
</dbReference>
<name>A0A0L6W4E4_9FIRM</name>
<dbReference type="RefSeq" id="WP_052217056.1">
    <property type="nucleotide sequence ID" value="NZ_LGTE01000004.1"/>
</dbReference>
<dbReference type="Proteomes" id="UP000037175">
    <property type="component" value="Unassembled WGS sequence"/>
</dbReference>
<dbReference type="GO" id="GO:0006412">
    <property type="term" value="P:translation"/>
    <property type="evidence" value="ECO:0007669"/>
    <property type="project" value="TreeGrafter"/>
</dbReference>
<comment type="similarity">
    <text evidence="1">Belongs to the bacterial ribosomal protein bS1 family.</text>
</comment>
<evidence type="ECO:0000256" key="3">
    <source>
        <dbReference type="ARBA" id="ARBA00023274"/>
    </source>
</evidence>
<feature type="domain" description="S1 motif" evidence="4">
    <location>
        <begin position="124"/>
        <end position="192"/>
    </location>
</feature>
<dbReference type="PROSITE" id="PS50126">
    <property type="entry name" value="S1"/>
    <property type="match status" value="1"/>
</dbReference>
<dbReference type="SMART" id="SM00316">
    <property type="entry name" value="S1"/>
    <property type="match status" value="2"/>
</dbReference>
<evidence type="ECO:0000313" key="5">
    <source>
        <dbReference type="EMBL" id="KNZ70346.1"/>
    </source>
</evidence>
<keyword evidence="3" id="KW-0687">Ribonucleoprotein</keyword>
<comment type="caution">
    <text evidence="5">The sequence shown here is derived from an EMBL/GenBank/DDBJ whole genome shotgun (WGS) entry which is preliminary data.</text>
</comment>
<dbReference type="AlphaFoldDB" id="A0A0L6W4E4"/>
<dbReference type="GO" id="GO:0003735">
    <property type="term" value="F:structural constituent of ribosome"/>
    <property type="evidence" value="ECO:0007669"/>
    <property type="project" value="TreeGrafter"/>
</dbReference>
<dbReference type="GO" id="GO:0022627">
    <property type="term" value="C:cytosolic small ribosomal subunit"/>
    <property type="evidence" value="ECO:0007669"/>
    <property type="project" value="TreeGrafter"/>
</dbReference>
<evidence type="ECO:0000256" key="1">
    <source>
        <dbReference type="ARBA" id="ARBA00006767"/>
    </source>
</evidence>